<evidence type="ECO:0000256" key="5">
    <source>
        <dbReference type="ARBA" id="ARBA00022705"/>
    </source>
</evidence>
<dbReference type="PROSITE" id="PS50172">
    <property type="entry name" value="BRCT"/>
    <property type="match status" value="1"/>
</dbReference>
<comment type="caution">
    <text evidence="17">The sequence shown here is derived from an EMBL/GenBank/DDBJ whole genome shotgun (WGS) entry which is preliminary data.</text>
</comment>
<dbReference type="SMART" id="SM00278">
    <property type="entry name" value="HhH1"/>
    <property type="match status" value="3"/>
</dbReference>
<dbReference type="InterPro" id="IPR018239">
    <property type="entry name" value="DNA_ligase_AS"/>
</dbReference>
<dbReference type="AlphaFoldDB" id="A0A423H5C7"/>
<keyword evidence="5 14" id="KW-0235">DNA replication</keyword>
<keyword evidence="6 14" id="KW-0479">Metal-binding</keyword>
<dbReference type="Gene3D" id="3.30.470.30">
    <property type="entry name" value="DNA ligase/mRNA capping enzyme"/>
    <property type="match status" value="1"/>
</dbReference>
<dbReference type="InterPro" id="IPR013839">
    <property type="entry name" value="DNAligase_adenylation"/>
</dbReference>
<evidence type="ECO:0000256" key="7">
    <source>
        <dbReference type="ARBA" id="ARBA00022763"/>
    </source>
</evidence>
<dbReference type="PROSITE" id="PS01056">
    <property type="entry name" value="DNA_LIGASE_N2"/>
    <property type="match status" value="1"/>
</dbReference>
<evidence type="ECO:0000256" key="6">
    <source>
        <dbReference type="ARBA" id="ARBA00022723"/>
    </source>
</evidence>
<keyword evidence="7 14" id="KW-0227">DNA damage</keyword>
<comment type="function">
    <text evidence="1 14">DNA ligase that catalyzes the formation of phosphodiester linkages between 5'-phosphoryl and 3'-hydroxyl groups in double-stranded DNA using NAD as a coenzyme and as the energy source for the reaction. It is essential for DNA replication and repair of damaged DNA.</text>
</comment>
<evidence type="ECO:0000256" key="12">
    <source>
        <dbReference type="ARBA" id="ARBA00034005"/>
    </source>
</evidence>
<organism evidence="17 18">
    <name type="scientific">Pseudomonas brassicacearum</name>
    <dbReference type="NCBI Taxonomy" id="930166"/>
    <lineage>
        <taxon>Bacteria</taxon>
        <taxon>Pseudomonadati</taxon>
        <taxon>Pseudomonadota</taxon>
        <taxon>Gammaproteobacteria</taxon>
        <taxon>Pseudomonadales</taxon>
        <taxon>Pseudomonadaceae</taxon>
        <taxon>Pseudomonas</taxon>
    </lineage>
</organism>
<feature type="binding site" evidence="14">
    <location>
        <position position="121"/>
    </location>
    <ligand>
        <name>NAD(+)</name>
        <dbReference type="ChEBI" id="CHEBI:57540"/>
    </ligand>
</feature>
<dbReference type="EMBL" id="MOBJ01000009">
    <property type="protein sequence ID" value="RON08412.1"/>
    <property type="molecule type" value="Genomic_DNA"/>
</dbReference>
<feature type="binding site" evidence="14">
    <location>
        <begin position="81"/>
        <end position="82"/>
    </location>
    <ligand>
        <name>NAD(+)</name>
        <dbReference type="ChEBI" id="CHEBI:57540"/>
    </ligand>
</feature>
<dbReference type="GO" id="GO:0046872">
    <property type="term" value="F:metal ion binding"/>
    <property type="evidence" value="ECO:0007669"/>
    <property type="project" value="UniProtKB-KW"/>
</dbReference>
<dbReference type="GO" id="GO:0003677">
    <property type="term" value="F:DNA binding"/>
    <property type="evidence" value="ECO:0007669"/>
    <property type="project" value="InterPro"/>
</dbReference>
<feature type="binding site" evidence="14">
    <location>
        <position position="321"/>
    </location>
    <ligand>
        <name>NAD(+)</name>
        <dbReference type="ChEBI" id="CHEBI:57540"/>
    </ligand>
</feature>
<name>A0A423H5C7_9PSED</name>
<dbReference type="SUPFAM" id="SSF47781">
    <property type="entry name" value="RuvA domain 2-like"/>
    <property type="match status" value="2"/>
</dbReference>
<dbReference type="Gene3D" id="2.40.50.140">
    <property type="entry name" value="Nucleic acid-binding proteins"/>
    <property type="match status" value="1"/>
</dbReference>
<evidence type="ECO:0000256" key="14">
    <source>
        <dbReference type="HAMAP-Rule" id="MF_01588"/>
    </source>
</evidence>
<dbReference type="Proteomes" id="UP000286071">
    <property type="component" value="Unassembled WGS sequence"/>
</dbReference>
<dbReference type="SUPFAM" id="SSF52113">
    <property type="entry name" value="BRCT domain"/>
    <property type="match status" value="1"/>
</dbReference>
<dbReference type="EC" id="6.5.1.2" evidence="2 14"/>
<dbReference type="Gene3D" id="1.10.150.20">
    <property type="entry name" value="5' to 3' exonuclease, C-terminal subdomain"/>
    <property type="match status" value="3"/>
</dbReference>
<dbReference type="GO" id="GO:0006260">
    <property type="term" value="P:DNA replication"/>
    <property type="evidence" value="ECO:0007669"/>
    <property type="project" value="UniProtKB-KW"/>
</dbReference>
<dbReference type="NCBIfam" id="NF005932">
    <property type="entry name" value="PRK07956.1"/>
    <property type="match status" value="1"/>
</dbReference>
<keyword evidence="14" id="KW-0464">Manganese</keyword>
<feature type="domain" description="BRCT" evidence="16">
    <location>
        <begin position="702"/>
        <end position="772"/>
    </location>
</feature>
<comment type="caution">
    <text evidence="14">Lacks conserved residue(s) required for the propagation of feature annotation.</text>
</comment>
<protein>
    <recommendedName>
        <fullName evidence="3 14">DNA ligase</fullName>
        <ecNumber evidence="2 14">6.5.1.2</ecNumber>
    </recommendedName>
    <alternativeName>
        <fullName evidence="14">Polydeoxyribonucleotide synthase [NAD(+)]</fullName>
    </alternativeName>
</protein>
<dbReference type="OrthoDB" id="9759736at2"/>
<comment type="catalytic activity">
    <reaction evidence="12 14 15">
        <text>NAD(+) + (deoxyribonucleotide)n-3'-hydroxyl + 5'-phospho-(deoxyribonucleotide)m = (deoxyribonucleotide)n+m + AMP + beta-nicotinamide D-nucleotide.</text>
        <dbReference type="EC" id="6.5.1.2"/>
    </reaction>
</comment>
<dbReference type="InterPro" id="IPR033136">
    <property type="entry name" value="DNA_ligase_CS"/>
</dbReference>
<evidence type="ECO:0000256" key="2">
    <source>
        <dbReference type="ARBA" id="ARBA00012722"/>
    </source>
</evidence>
<dbReference type="RefSeq" id="WP_123425651.1">
    <property type="nucleotide sequence ID" value="NZ_MOBJ01000009.1"/>
</dbReference>
<dbReference type="SMART" id="SM00532">
    <property type="entry name" value="LIGANc"/>
    <property type="match status" value="1"/>
</dbReference>
<evidence type="ECO:0000256" key="13">
    <source>
        <dbReference type="ARBA" id="ARBA00060881"/>
    </source>
</evidence>
<keyword evidence="8 14" id="KW-0862">Zinc</keyword>
<dbReference type="CDD" id="cd17748">
    <property type="entry name" value="BRCT_DNA_ligase_like"/>
    <property type="match status" value="1"/>
</dbReference>
<keyword evidence="10 14" id="KW-0520">NAD</keyword>
<dbReference type="PIRSF" id="PIRSF001604">
    <property type="entry name" value="LigA"/>
    <property type="match status" value="1"/>
</dbReference>
<dbReference type="Pfam" id="PF12826">
    <property type="entry name" value="HHH_2"/>
    <property type="match status" value="2"/>
</dbReference>
<comment type="similarity">
    <text evidence="13 14">Belongs to the NAD-dependent DNA ligase family. LigA subfamily.</text>
</comment>
<dbReference type="Gene3D" id="1.10.287.610">
    <property type="entry name" value="Helix hairpin bin"/>
    <property type="match status" value="1"/>
</dbReference>
<evidence type="ECO:0000259" key="16">
    <source>
        <dbReference type="PROSITE" id="PS50172"/>
    </source>
</evidence>
<dbReference type="InterPro" id="IPR001357">
    <property type="entry name" value="BRCT_dom"/>
</dbReference>
<reference evidence="17 18" key="1">
    <citation type="submission" date="2016-10" db="EMBL/GenBank/DDBJ databases">
        <title>Comparative genome analysis of multiple Pseudomonas spp. focuses on biocontrol and plant growth promoting traits.</title>
        <authorList>
            <person name="Tao X.-Y."/>
            <person name="Taylor C.G."/>
        </authorList>
    </citation>
    <scope>NUCLEOTIDE SEQUENCE [LARGE SCALE GENOMIC DNA]</scope>
    <source>
        <strain evidence="17 18">48H11</strain>
    </source>
</reference>
<evidence type="ECO:0000256" key="4">
    <source>
        <dbReference type="ARBA" id="ARBA00022598"/>
    </source>
</evidence>
<dbReference type="FunFam" id="3.30.470.30:FF:000001">
    <property type="entry name" value="DNA ligase"/>
    <property type="match status" value="1"/>
</dbReference>
<dbReference type="NCBIfam" id="TIGR00575">
    <property type="entry name" value="dnlj"/>
    <property type="match status" value="1"/>
</dbReference>
<gene>
    <name evidence="14" type="primary">ligA</name>
    <name evidence="17" type="ORF">BK659_13505</name>
</gene>
<evidence type="ECO:0000256" key="11">
    <source>
        <dbReference type="ARBA" id="ARBA00023204"/>
    </source>
</evidence>
<dbReference type="PROSITE" id="PS01055">
    <property type="entry name" value="DNA_LIGASE_N1"/>
    <property type="match status" value="1"/>
</dbReference>
<dbReference type="SUPFAM" id="SSF56091">
    <property type="entry name" value="DNA ligase/mRNA capping enzyme, catalytic domain"/>
    <property type="match status" value="1"/>
</dbReference>
<dbReference type="InterPro" id="IPR012340">
    <property type="entry name" value="NA-bd_OB-fold"/>
</dbReference>
<dbReference type="GO" id="GO:0003911">
    <property type="term" value="F:DNA ligase (NAD+) activity"/>
    <property type="evidence" value="ECO:0007669"/>
    <property type="project" value="UniProtKB-UniRule"/>
</dbReference>
<keyword evidence="4 14" id="KW-0436">Ligase</keyword>
<feature type="active site" description="N6-AMP-lysine intermediate" evidence="14">
    <location>
        <position position="123"/>
    </location>
</feature>
<dbReference type="FunFam" id="1.10.150.20:FF:000007">
    <property type="entry name" value="DNA ligase"/>
    <property type="match status" value="1"/>
</dbReference>
<dbReference type="FunFam" id="2.40.50.140:FF:000012">
    <property type="entry name" value="DNA ligase"/>
    <property type="match status" value="1"/>
</dbReference>
<sequence length="785" mass="85547">MTAAENRILELRAELDQHNYRYHVLDEPSIPDAEYDRLFHELKALEAANPELITSDSPTQRVGSAALSAFTQVRHEVPMLSLGNAFEENDMREFDRRVTEGLDLPSGDLFGGGAEVEYSCEPKLDGLAVSLLYQDGVLVRGATRGDGTTGEDISVNVRTVRNIPLKLQGSGWPATLEVRGEVYMSKAGFERLNATQLEIGGKTFANPRNAAAGSLRQLDSKITASRPLEFCCYGLGQVSAEIADTHIGNLQQLKDWGMPVSRELKLAKGIDECLDYYRDIGERRNALAYEIDGVVFKVNSITSQRELGFRAREPRWAIAHKFPAMEELTELLDVEFQVGRTGAVTPVARLKPVKVAGVTVSNATLHNMDEVARLGLMIGDTVIIRRAGDVIPQVVQVVTERRPENARPVQIPECCPVCGSHVERTQLVKRSKGRETVSEGAVYRCVGRLACGAQLKQAIIHFVSRRAMDIEGLGEKSVEQLVDEGLVSSPADLYALSFEQIVDLEGFAELSSKNLLSAIADSKKPGLARFIYALGIPDVGEETAKVLARSLASLARVQQALPQVLTYLPDVGLEVAYEIHSFFEDAHNRKVIEELLKHGLEIQDQGELGAEFAASTTLGGMIDKLDIPSVGPGGAQKLADKFGSLEAIISADWLDMRQALPEKQANAVREFFAIEQNRQLALDAEKQLRDFGMHWQSEKKVVEGLPLAGQTWVLTGSLELISRDVAKDKLESLGAKVAGSVSAKTYCVVAGPGAGSKLVKANELGLKVLDEEAFVAFLAGHGITV</sequence>
<dbReference type="PANTHER" id="PTHR23389:SF9">
    <property type="entry name" value="DNA LIGASE"/>
    <property type="match status" value="1"/>
</dbReference>
<dbReference type="InterPro" id="IPR036420">
    <property type="entry name" value="BRCT_dom_sf"/>
</dbReference>
<proteinExistence type="inferred from homology"/>
<dbReference type="Pfam" id="PF14520">
    <property type="entry name" value="HHH_5"/>
    <property type="match status" value="1"/>
</dbReference>
<dbReference type="GO" id="GO:0005829">
    <property type="term" value="C:cytosol"/>
    <property type="evidence" value="ECO:0007669"/>
    <property type="project" value="TreeGrafter"/>
</dbReference>
<feature type="binding site" evidence="14">
    <location>
        <position position="451"/>
    </location>
    <ligand>
        <name>Zn(2+)</name>
        <dbReference type="ChEBI" id="CHEBI:29105"/>
    </ligand>
</feature>
<dbReference type="CDD" id="cd00114">
    <property type="entry name" value="LIGANc"/>
    <property type="match status" value="1"/>
</dbReference>
<dbReference type="Pfam" id="PF03120">
    <property type="entry name" value="OB_DNA_ligase"/>
    <property type="match status" value="1"/>
</dbReference>
<evidence type="ECO:0000256" key="15">
    <source>
        <dbReference type="RuleBase" id="RU000618"/>
    </source>
</evidence>
<dbReference type="InterPro" id="IPR013840">
    <property type="entry name" value="DNAligase_N"/>
</dbReference>
<dbReference type="SUPFAM" id="SSF50249">
    <property type="entry name" value="Nucleic acid-binding proteins"/>
    <property type="match status" value="1"/>
</dbReference>
<evidence type="ECO:0000313" key="17">
    <source>
        <dbReference type="EMBL" id="RON08412.1"/>
    </source>
</evidence>
<dbReference type="InterPro" id="IPR010994">
    <property type="entry name" value="RuvA_2-like"/>
</dbReference>
<dbReference type="InterPro" id="IPR003583">
    <property type="entry name" value="Hlx-hairpin-Hlx_DNA-bd_motif"/>
</dbReference>
<evidence type="ECO:0000256" key="10">
    <source>
        <dbReference type="ARBA" id="ARBA00023027"/>
    </source>
</evidence>
<evidence type="ECO:0000256" key="8">
    <source>
        <dbReference type="ARBA" id="ARBA00022833"/>
    </source>
</evidence>
<feature type="binding site" evidence="14">
    <location>
        <position position="418"/>
    </location>
    <ligand>
        <name>Zn(2+)</name>
        <dbReference type="ChEBI" id="CHEBI:29105"/>
    </ligand>
</feature>
<feature type="binding site" evidence="14">
    <location>
        <position position="144"/>
    </location>
    <ligand>
        <name>NAD(+)</name>
        <dbReference type="ChEBI" id="CHEBI:57540"/>
    </ligand>
</feature>
<feature type="binding site" evidence="14">
    <location>
        <position position="297"/>
    </location>
    <ligand>
        <name>NAD(+)</name>
        <dbReference type="ChEBI" id="CHEBI:57540"/>
    </ligand>
</feature>
<feature type="binding site" evidence="14">
    <location>
        <position position="181"/>
    </location>
    <ligand>
        <name>NAD(+)</name>
        <dbReference type="ChEBI" id="CHEBI:57540"/>
    </ligand>
</feature>
<keyword evidence="11 14" id="KW-0234">DNA repair</keyword>
<dbReference type="HAMAP" id="MF_01588">
    <property type="entry name" value="DNA_ligase_A"/>
    <property type="match status" value="1"/>
</dbReference>
<dbReference type="InterPro" id="IPR004150">
    <property type="entry name" value="NAD_DNA_ligase_OB"/>
</dbReference>
<dbReference type="InterPro" id="IPR041663">
    <property type="entry name" value="DisA/LigA_HHH"/>
</dbReference>
<feature type="binding site" evidence="14">
    <location>
        <begin position="32"/>
        <end position="36"/>
    </location>
    <ligand>
        <name>NAD(+)</name>
        <dbReference type="ChEBI" id="CHEBI:57540"/>
    </ligand>
</feature>
<dbReference type="Pfam" id="PF00533">
    <property type="entry name" value="BRCT"/>
    <property type="match status" value="1"/>
</dbReference>
<dbReference type="Pfam" id="PF01653">
    <property type="entry name" value="DNA_ligase_aden"/>
    <property type="match status" value="1"/>
</dbReference>
<evidence type="ECO:0000256" key="3">
    <source>
        <dbReference type="ARBA" id="ARBA00013308"/>
    </source>
</evidence>
<dbReference type="FunFam" id="1.10.287.610:FF:000002">
    <property type="entry name" value="DNA ligase"/>
    <property type="match status" value="1"/>
</dbReference>
<dbReference type="SMART" id="SM00292">
    <property type="entry name" value="BRCT"/>
    <property type="match status" value="1"/>
</dbReference>
<dbReference type="Gene3D" id="3.40.50.10190">
    <property type="entry name" value="BRCT domain"/>
    <property type="match status" value="1"/>
</dbReference>
<dbReference type="PANTHER" id="PTHR23389">
    <property type="entry name" value="CHROMOSOME TRANSMISSION FIDELITY FACTOR 18"/>
    <property type="match status" value="1"/>
</dbReference>
<feature type="binding site" evidence="14">
    <location>
        <position position="415"/>
    </location>
    <ligand>
        <name>Zn(2+)</name>
        <dbReference type="ChEBI" id="CHEBI:29105"/>
    </ligand>
</feature>
<accession>A0A423H5C7</accession>
<dbReference type="GO" id="GO:0006281">
    <property type="term" value="P:DNA repair"/>
    <property type="evidence" value="ECO:0007669"/>
    <property type="project" value="UniProtKB-KW"/>
</dbReference>
<comment type="cofactor">
    <cofactor evidence="14">
        <name>Mg(2+)</name>
        <dbReference type="ChEBI" id="CHEBI:18420"/>
    </cofactor>
    <cofactor evidence="14">
        <name>Mn(2+)</name>
        <dbReference type="ChEBI" id="CHEBI:29035"/>
    </cofactor>
</comment>
<dbReference type="Gene3D" id="6.20.10.30">
    <property type="match status" value="1"/>
</dbReference>
<keyword evidence="9 14" id="KW-0460">Magnesium</keyword>
<dbReference type="InterPro" id="IPR001679">
    <property type="entry name" value="DNA_ligase"/>
</dbReference>
<dbReference type="FunFam" id="1.10.150.20:FF:000006">
    <property type="entry name" value="DNA ligase"/>
    <property type="match status" value="1"/>
</dbReference>
<evidence type="ECO:0000256" key="9">
    <source>
        <dbReference type="ARBA" id="ARBA00022842"/>
    </source>
</evidence>
<evidence type="ECO:0000256" key="1">
    <source>
        <dbReference type="ARBA" id="ARBA00004067"/>
    </source>
</evidence>
<evidence type="ECO:0000313" key="18">
    <source>
        <dbReference type="Proteomes" id="UP000286071"/>
    </source>
</evidence>